<feature type="transmembrane region" description="Helical" evidence="7">
    <location>
        <begin position="225"/>
        <end position="247"/>
    </location>
</feature>
<accession>A0A853AM31</accession>
<evidence type="ECO:0000256" key="2">
    <source>
        <dbReference type="ARBA" id="ARBA00022448"/>
    </source>
</evidence>
<evidence type="ECO:0000313" key="9">
    <source>
        <dbReference type="EMBL" id="NYI84099.1"/>
    </source>
</evidence>
<dbReference type="PANTHER" id="PTHR23519">
    <property type="entry name" value="AUTOPHAGY-RELATED PROTEIN 22"/>
    <property type="match status" value="1"/>
</dbReference>
<dbReference type="InterPro" id="IPR036259">
    <property type="entry name" value="MFS_trans_sf"/>
</dbReference>
<feature type="transmembrane region" description="Helical" evidence="7">
    <location>
        <begin position="280"/>
        <end position="298"/>
    </location>
</feature>
<dbReference type="GO" id="GO:0005886">
    <property type="term" value="C:plasma membrane"/>
    <property type="evidence" value="ECO:0007669"/>
    <property type="project" value="UniProtKB-SubCell"/>
</dbReference>
<feature type="transmembrane region" description="Helical" evidence="7">
    <location>
        <begin position="194"/>
        <end position="213"/>
    </location>
</feature>
<name>A0A853AM31_9PSEU</name>
<dbReference type="InterPro" id="IPR050495">
    <property type="entry name" value="ATG22/LtaA_families"/>
</dbReference>
<dbReference type="EMBL" id="JACCFJ010000001">
    <property type="protein sequence ID" value="NYI84099.1"/>
    <property type="molecule type" value="Genomic_DNA"/>
</dbReference>
<evidence type="ECO:0000256" key="7">
    <source>
        <dbReference type="SAM" id="Phobius"/>
    </source>
</evidence>
<feature type="region of interest" description="Disordered" evidence="6">
    <location>
        <begin position="1"/>
        <end position="20"/>
    </location>
</feature>
<feature type="transmembrane region" description="Helical" evidence="7">
    <location>
        <begin position="96"/>
        <end position="115"/>
    </location>
</feature>
<feature type="transmembrane region" description="Helical" evidence="7">
    <location>
        <begin position="318"/>
        <end position="337"/>
    </location>
</feature>
<keyword evidence="10" id="KW-1185">Reference proteome</keyword>
<organism evidence="9 10">
    <name type="scientific">Saccharopolyspora hordei</name>
    <dbReference type="NCBI Taxonomy" id="1838"/>
    <lineage>
        <taxon>Bacteria</taxon>
        <taxon>Bacillati</taxon>
        <taxon>Actinomycetota</taxon>
        <taxon>Actinomycetes</taxon>
        <taxon>Pseudonocardiales</taxon>
        <taxon>Pseudonocardiaceae</taxon>
        <taxon>Saccharopolyspora</taxon>
    </lineage>
</organism>
<evidence type="ECO:0000313" key="10">
    <source>
        <dbReference type="Proteomes" id="UP000587002"/>
    </source>
</evidence>
<reference evidence="9 10" key="1">
    <citation type="submission" date="2020-07" db="EMBL/GenBank/DDBJ databases">
        <title>Sequencing the genomes of 1000 actinobacteria strains.</title>
        <authorList>
            <person name="Klenk H.-P."/>
        </authorList>
    </citation>
    <scope>NUCLEOTIDE SEQUENCE [LARGE SCALE GENOMIC DNA]</scope>
    <source>
        <strain evidence="9 10">DSM 44065</strain>
    </source>
</reference>
<evidence type="ECO:0000259" key="8">
    <source>
        <dbReference type="PROSITE" id="PS50850"/>
    </source>
</evidence>
<dbReference type="SUPFAM" id="SSF103473">
    <property type="entry name" value="MFS general substrate transporter"/>
    <property type="match status" value="1"/>
</dbReference>
<protein>
    <submittedName>
        <fullName evidence="9">UMF1 family MFS transporter</fullName>
    </submittedName>
</protein>
<gene>
    <name evidence="9" type="ORF">HNR68_002729</name>
</gene>
<evidence type="ECO:0000256" key="3">
    <source>
        <dbReference type="ARBA" id="ARBA00022692"/>
    </source>
</evidence>
<comment type="caution">
    <text evidence="9">The sequence shown here is derived from an EMBL/GenBank/DDBJ whole genome shotgun (WGS) entry which is preliminary data.</text>
</comment>
<sequence>MASGGTERMSVMGSDVAPDAAQRRREQRGWCWYDWANSVFPTSVSTVFLSLYLTAVATSAARADTERNGVDPCPGGNALVDCDISFLGLSFPAGSLWGYLLSVSTVVQVVVLPITGAIADRSNSKRLMLAVLAFGGAAATALLALVGGQNWQLGVVLFILGNICFGASVVVYYSFLPEIATADERDMVSTKGWAFGYLGAGVALALHLVIYLFHDSIGMDSDAAVRLIFLSSGLWWAAFTLLPLAALRRHRAPEAAARPTATLTDGFKQLGSTLREAKHFPLTLAFLGAYWVFTDGISTVVQVAPQYGNLELKLPQDALIVTVLIVQFIAFVGGMLHGLLAKRIGAKKTILISLTIWLGVVVAAYFVEAGQEAQFYGLAAGIGLVLGGTNALSRSLFSQMVPPGREAEYFSLYEVGERSTSWLGPLVFAGVGQATGSFRLAIVSLVLFFAVGLLLVALVPVRRAIEAVGNPAPKVL</sequence>
<feature type="transmembrane region" description="Helical" evidence="7">
    <location>
        <begin position="32"/>
        <end position="53"/>
    </location>
</feature>
<dbReference type="InterPro" id="IPR020846">
    <property type="entry name" value="MFS_dom"/>
</dbReference>
<feature type="transmembrane region" description="Helical" evidence="7">
    <location>
        <begin position="153"/>
        <end position="173"/>
    </location>
</feature>
<evidence type="ECO:0000256" key="6">
    <source>
        <dbReference type="SAM" id="MobiDB-lite"/>
    </source>
</evidence>
<evidence type="ECO:0000256" key="1">
    <source>
        <dbReference type="ARBA" id="ARBA00004651"/>
    </source>
</evidence>
<keyword evidence="2" id="KW-0813">Transport</keyword>
<dbReference type="Gene3D" id="1.20.1250.20">
    <property type="entry name" value="MFS general substrate transporter like domains"/>
    <property type="match status" value="1"/>
</dbReference>
<comment type="subcellular location">
    <subcellularLocation>
        <location evidence="1">Cell membrane</location>
        <topology evidence="1">Multi-pass membrane protein</topology>
    </subcellularLocation>
</comment>
<feature type="transmembrane region" description="Helical" evidence="7">
    <location>
        <begin position="349"/>
        <end position="367"/>
    </location>
</feature>
<keyword evidence="5 7" id="KW-0472">Membrane</keyword>
<dbReference type="InterPro" id="IPR024671">
    <property type="entry name" value="Atg22-like"/>
</dbReference>
<evidence type="ECO:0000256" key="4">
    <source>
        <dbReference type="ARBA" id="ARBA00022989"/>
    </source>
</evidence>
<evidence type="ECO:0000256" key="5">
    <source>
        <dbReference type="ARBA" id="ARBA00023136"/>
    </source>
</evidence>
<keyword evidence="3 7" id="KW-0812">Transmembrane</keyword>
<dbReference type="Pfam" id="PF11700">
    <property type="entry name" value="ATG22"/>
    <property type="match status" value="1"/>
</dbReference>
<dbReference type="PROSITE" id="PS50850">
    <property type="entry name" value="MFS"/>
    <property type="match status" value="1"/>
</dbReference>
<feature type="domain" description="Major facilitator superfamily (MFS) profile" evidence="8">
    <location>
        <begin position="43"/>
        <end position="464"/>
    </location>
</feature>
<feature type="transmembrane region" description="Helical" evidence="7">
    <location>
        <begin position="440"/>
        <end position="461"/>
    </location>
</feature>
<dbReference type="AlphaFoldDB" id="A0A853AM31"/>
<keyword evidence="4 7" id="KW-1133">Transmembrane helix</keyword>
<proteinExistence type="predicted"/>
<feature type="transmembrane region" description="Helical" evidence="7">
    <location>
        <begin position="127"/>
        <end position="147"/>
    </location>
</feature>
<dbReference type="Proteomes" id="UP000587002">
    <property type="component" value="Unassembled WGS sequence"/>
</dbReference>
<dbReference type="PANTHER" id="PTHR23519:SF1">
    <property type="entry name" value="AUTOPHAGY-RELATED PROTEIN 22"/>
    <property type="match status" value="1"/>
</dbReference>
<dbReference type="GO" id="GO:0022857">
    <property type="term" value="F:transmembrane transporter activity"/>
    <property type="evidence" value="ECO:0007669"/>
    <property type="project" value="InterPro"/>
</dbReference>